<sequence>MLRLFDIAFNVAAEQEITQDVIVDGVGFDKIAVGNADRKTTLCRQTIGSGDGKVQLYRFSLSIDRFIALHIDSGKTEITDKIQSFAIDVSQ</sequence>
<accession>A0A645DPC7</accession>
<gene>
    <name evidence="1" type="ORF">SDC9_138294</name>
</gene>
<reference evidence="1" key="1">
    <citation type="submission" date="2019-08" db="EMBL/GenBank/DDBJ databases">
        <authorList>
            <person name="Kucharzyk K."/>
            <person name="Murdoch R.W."/>
            <person name="Higgins S."/>
            <person name="Loffler F."/>
        </authorList>
    </citation>
    <scope>NUCLEOTIDE SEQUENCE</scope>
</reference>
<organism evidence="1">
    <name type="scientific">bioreactor metagenome</name>
    <dbReference type="NCBI Taxonomy" id="1076179"/>
    <lineage>
        <taxon>unclassified sequences</taxon>
        <taxon>metagenomes</taxon>
        <taxon>ecological metagenomes</taxon>
    </lineage>
</organism>
<dbReference type="EMBL" id="VSSQ01038271">
    <property type="protein sequence ID" value="MPM91167.1"/>
    <property type="molecule type" value="Genomic_DNA"/>
</dbReference>
<evidence type="ECO:0000313" key="1">
    <source>
        <dbReference type="EMBL" id="MPM91167.1"/>
    </source>
</evidence>
<name>A0A645DPC7_9ZZZZ</name>
<dbReference type="AlphaFoldDB" id="A0A645DPC7"/>
<proteinExistence type="predicted"/>
<protein>
    <submittedName>
        <fullName evidence="1">Uncharacterized protein</fullName>
    </submittedName>
</protein>
<comment type="caution">
    <text evidence="1">The sequence shown here is derived from an EMBL/GenBank/DDBJ whole genome shotgun (WGS) entry which is preliminary data.</text>
</comment>